<dbReference type="Gene3D" id="3.40.50.880">
    <property type="match status" value="1"/>
</dbReference>
<gene>
    <name evidence="2" type="ORF">H1D41_17725</name>
</gene>
<dbReference type="EMBL" id="JADCKQ010000021">
    <property type="protein sequence ID" value="MBI1495479.1"/>
    <property type="molecule type" value="Genomic_DNA"/>
</dbReference>
<dbReference type="PANTHER" id="PTHR42695">
    <property type="entry name" value="GLUTAMINE AMIDOTRANSFERASE YLR126C-RELATED"/>
    <property type="match status" value="1"/>
</dbReference>
<keyword evidence="2" id="KW-0315">Glutamine amidotransferase</keyword>
<proteinExistence type="predicted"/>
<keyword evidence="3" id="KW-1185">Reference proteome</keyword>
<dbReference type="PROSITE" id="PS51273">
    <property type="entry name" value="GATASE_TYPE_1"/>
    <property type="match status" value="1"/>
</dbReference>
<dbReference type="Proteomes" id="UP000640583">
    <property type="component" value="Unassembled WGS sequence"/>
</dbReference>
<organism evidence="2 3">
    <name type="scientific">Halocynthiibacter styelae</name>
    <dbReference type="NCBI Taxonomy" id="2761955"/>
    <lineage>
        <taxon>Bacteria</taxon>
        <taxon>Pseudomonadati</taxon>
        <taxon>Pseudomonadota</taxon>
        <taxon>Alphaproteobacteria</taxon>
        <taxon>Rhodobacterales</taxon>
        <taxon>Paracoccaceae</taxon>
        <taxon>Halocynthiibacter</taxon>
    </lineage>
</organism>
<dbReference type="GO" id="GO:0005829">
    <property type="term" value="C:cytosol"/>
    <property type="evidence" value="ECO:0007669"/>
    <property type="project" value="TreeGrafter"/>
</dbReference>
<reference evidence="2" key="1">
    <citation type="submission" date="2020-10" db="EMBL/GenBank/DDBJ databases">
        <title>Paenihalocynthiibacter styelae gen. nov., sp. nov., isolated from stalked sea squirt Styela clava.</title>
        <authorList>
            <person name="Kim Y.-O."/>
            <person name="Yoon J.-H."/>
        </authorList>
    </citation>
    <scope>NUCLEOTIDE SEQUENCE</scope>
    <source>
        <strain evidence="2">MYP1-1</strain>
    </source>
</reference>
<feature type="domain" description="Glutamine amidotransferase" evidence="1">
    <location>
        <begin position="86"/>
        <end position="194"/>
    </location>
</feature>
<evidence type="ECO:0000313" key="2">
    <source>
        <dbReference type="EMBL" id="MBI1495479.1"/>
    </source>
</evidence>
<accession>A0A8J7IEZ2</accession>
<dbReference type="PANTHER" id="PTHR42695:SF5">
    <property type="entry name" value="GLUTAMINE AMIDOTRANSFERASE YLR126C-RELATED"/>
    <property type="match status" value="1"/>
</dbReference>
<protein>
    <submittedName>
        <fullName evidence="2">Type 1 glutamine amidotransferase</fullName>
    </submittedName>
</protein>
<dbReference type="InterPro" id="IPR017926">
    <property type="entry name" value="GATASE"/>
</dbReference>
<dbReference type="InterPro" id="IPR044992">
    <property type="entry name" value="ChyE-like"/>
</dbReference>
<name>A0A8J7IEZ2_9RHOB</name>
<dbReference type="AlphaFoldDB" id="A0A8J7IEZ2"/>
<dbReference type="RefSeq" id="WP_228850178.1">
    <property type="nucleotide sequence ID" value="NZ_JADCKQ010000021.1"/>
</dbReference>
<comment type="caution">
    <text evidence="2">The sequence shown here is derived from an EMBL/GenBank/DDBJ whole genome shotgun (WGS) entry which is preliminary data.</text>
</comment>
<dbReference type="SUPFAM" id="SSF52317">
    <property type="entry name" value="Class I glutamine amidotransferase-like"/>
    <property type="match status" value="1"/>
</dbReference>
<evidence type="ECO:0000259" key="1">
    <source>
        <dbReference type="Pfam" id="PF00117"/>
    </source>
</evidence>
<dbReference type="InterPro" id="IPR029062">
    <property type="entry name" value="Class_I_gatase-like"/>
</dbReference>
<evidence type="ECO:0000313" key="3">
    <source>
        <dbReference type="Proteomes" id="UP000640583"/>
    </source>
</evidence>
<dbReference type="Pfam" id="PF00117">
    <property type="entry name" value="GATase"/>
    <property type="match status" value="1"/>
</dbReference>
<dbReference type="CDD" id="cd01741">
    <property type="entry name" value="GATase1_1"/>
    <property type="match status" value="1"/>
</dbReference>
<sequence>MIKSLKIGVLETGLPPEELAPDFGNYPSMVENWLKPLSAQYDTKFTFYPVLSGDIPQDGAQADIWVITGSKFGVYEDHAWIAPLENLIRDAKAKNALMIGICFGHQLIAQALGGTVRKSDKGWGVGPHIYDTSTWPKALGDTPASLNLQAYHQDQVEVLPEGAQTIASSDFCEHAALWYPGFAITVQGHPEFSKDYASALIESRRGTVLSEADADQGQDYMSRDITAPALAEMIAAHLDQL</sequence>